<evidence type="ECO:0000256" key="7">
    <source>
        <dbReference type="ARBA" id="ARBA00022734"/>
    </source>
</evidence>
<dbReference type="Gene3D" id="2.90.10.30">
    <property type="match status" value="1"/>
</dbReference>
<dbReference type="SUPFAM" id="SSF51110">
    <property type="entry name" value="alpha-D-mannose-specific plant lectins"/>
    <property type="match status" value="1"/>
</dbReference>
<dbReference type="Pfam" id="PF08276">
    <property type="entry name" value="PAN_2"/>
    <property type="match status" value="1"/>
</dbReference>
<comment type="catalytic activity">
    <reaction evidence="16 18">
        <text>L-threonyl-[protein] + ATP = O-phospho-L-threonyl-[protein] + ADP + H(+)</text>
        <dbReference type="Rhea" id="RHEA:46608"/>
        <dbReference type="Rhea" id="RHEA-COMP:11060"/>
        <dbReference type="Rhea" id="RHEA-COMP:11605"/>
        <dbReference type="ChEBI" id="CHEBI:15378"/>
        <dbReference type="ChEBI" id="CHEBI:30013"/>
        <dbReference type="ChEBI" id="CHEBI:30616"/>
        <dbReference type="ChEBI" id="CHEBI:61977"/>
        <dbReference type="ChEBI" id="CHEBI:456216"/>
        <dbReference type="EC" id="2.7.11.1"/>
    </reaction>
</comment>
<dbReference type="PROSITE" id="PS00108">
    <property type="entry name" value="PROTEIN_KINASE_ST"/>
    <property type="match status" value="1"/>
</dbReference>
<evidence type="ECO:0000256" key="1">
    <source>
        <dbReference type="ARBA" id="ARBA00004479"/>
    </source>
</evidence>
<dbReference type="SUPFAM" id="SSF56112">
    <property type="entry name" value="Protein kinase-like (PK-like)"/>
    <property type="match status" value="1"/>
</dbReference>
<dbReference type="Gene3D" id="1.10.510.10">
    <property type="entry name" value="Transferase(Phosphotransferase) domain 1"/>
    <property type="match status" value="1"/>
</dbReference>
<dbReference type="GO" id="GO:0051707">
    <property type="term" value="P:response to other organism"/>
    <property type="evidence" value="ECO:0007669"/>
    <property type="project" value="UniProtKB-ARBA"/>
</dbReference>
<keyword evidence="5" id="KW-0812">Transmembrane</keyword>
<evidence type="ECO:0000256" key="17">
    <source>
        <dbReference type="ARBA" id="ARBA00048679"/>
    </source>
</evidence>
<keyword evidence="11" id="KW-1133">Transmembrane helix</keyword>
<keyword evidence="9 18" id="KW-0418">Kinase</keyword>
<dbReference type="FunFam" id="2.90.10.30:FF:000003">
    <property type="entry name" value="Os04g0303100 protein"/>
    <property type="match status" value="1"/>
</dbReference>
<keyword evidence="2 18" id="KW-0723">Serine/threonine-protein kinase</keyword>
<keyword evidence="6" id="KW-0732">Signal</keyword>
<keyword evidence="10 18" id="KW-0067">ATP-binding</keyword>
<dbReference type="InterPro" id="IPR051343">
    <property type="entry name" value="G-type_lectin_kinases/EP1-like"/>
</dbReference>
<protein>
    <recommendedName>
        <fullName evidence="18">Receptor-like serine/threonine-protein kinase</fullName>
        <ecNumber evidence="18">2.7.11.1</ecNumber>
    </recommendedName>
</protein>
<evidence type="ECO:0000256" key="4">
    <source>
        <dbReference type="ARBA" id="ARBA00022679"/>
    </source>
</evidence>
<evidence type="ECO:0000256" key="3">
    <source>
        <dbReference type="ARBA" id="ARBA00022536"/>
    </source>
</evidence>
<dbReference type="eggNOG" id="ENOG502QUNW">
    <property type="taxonomic scope" value="Eukaryota"/>
</dbReference>
<dbReference type="InterPro" id="IPR003609">
    <property type="entry name" value="Pan_app"/>
</dbReference>
<comment type="subcellular location">
    <subcellularLocation>
        <location evidence="1">Membrane</location>
        <topology evidence="1">Single-pass type I membrane protein</topology>
    </subcellularLocation>
</comment>
<dbReference type="GO" id="GO:0005524">
    <property type="term" value="F:ATP binding"/>
    <property type="evidence" value="ECO:0007669"/>
    <property type="project" value="UniProtKB-UniRule"/>
</dbReference>
<dbReference type="OMA" id="CKETCAK"/>
<gene>
    <name evidence="19" type="ORF">TRIUR3_07588</name>
</gene>
<dbReference type="InterPro" id="IPR000719">
    <property type="entry name" value="Prot_kinase_dom"/>
</dbReference>
<evidence type="ECO:0000256" key="12">
    <source>
        <dbReference type="ARBA" id="ARBA00023136"/>
    </source>
</evidence>
<organism evidence="19">
    <name type="scientific">Triticum urartu</name>
    <name type="common">Red wild einkorn</name>
    <name type="synonym">Crithodium urartu</name>
    <dbReference type="NCBI Taxonomy" id="4572"/>
    <lineage>
        <taxon>Eukaryota</taxon>
        <taxon>Viridiplantae</taxon>
        <taxon>Streptophyta</taxon>
        <taxon>Embryophyta</taxon>
        <taxon>Tracheophyta</taxon>
        <taxon>Spermatophyta</taxon>
        <taxon>Magnoliopsida</taxon>
        <taxon>Liliopsida</taxon>
        <taxon>Poales</taxon>
        <taxon>Poaceae</taxon>
        <taxon>BOP clade</taxon>
        <taxon>Pooideae</taxon>
        <taxon>Triticodae</taxon>
        <taxon>Triticeae</taxon>
        <taxon>Triticinae</taxon>
        <taxon>Triticum</taxon>
    </lineage>
</organism>
<evidence type="ECO:0000256" key="10">
    <source>
        <dbReference type="ARBA" id="ARBA00022840"/>
    </source>
</evidence>
<evidence type="ECO:0000313" key="19">
    <source>
        <dbReference type="EMBL" id="EMS64723.1"/>
    </source>
</evidence>
<evidence type="ECO:0000256" key="16">
    <source>
        <dbReference type="ARBA" id="ARBA00047899"/>
    </source>
</evidence>
<evidence type="ECO:0000256" key="15">
    <source>
        <dbReference type="ARBA" id="ARBA00023180"/>
    </source>
</evidence>
<evidence type="ECO:0000256" key="5">
    <source>
        <dbReference type="ARBA" id="ARBA00022692"/>
    </source>
</evidence>
<dbReference type="InterPro" id="IPR011009">
    <property type="entry name" value="Kinase-like_dom_sf"/>
</dbReference>
<dbReference type="InterPro" id="IPR036426">
    <property type="entry name" value="Bulb-type_lectin_dom_sf"/>
</dbReference>
<evidence type="ECO:0000256" key="6">
    <source>
        <dbReference type="ARBA" id="ARBA00022729"/>
    </source>
</evidence>
<dbReference type="EC" id="2.7.11.1" evidence="18"/>
<keyword evidence="4 18" id="KW-0808">Transferase</keyword>
<evidence type="ECO:0000256" key="9">
    <source>
        <dbReference type="ARBA" id="ARBA00022777"/>
    </source>
</evidence>
<dbReference type="SMART" id="SM00108">
    <property type="entry name" value="B_lectin"/>
    <property type="match status" value="1"/>
</dbReference>
<reference evidence="19" key="1">
    <citation type="journal article" date="2013" name="Nature">
        <title>Draft genome of the wheat A-genome progenitor Triticum urartu.</title>
        <authorList>
            <person name="Ling H.Q."/>
            <person name="Zhao S."/>
            <person name="Liu D."/>
            <person name="Wang J."/>
            <person name="Sun H."/>
            <person name="Zhang C."/>
            <person name="Fan H."/>
            <person name="Li D."/>
            <person name="Dong L."/>
            <person name="Tao Y."/>
            <person name="Gao C."/>
            <person name="Wu H."/>
            <person name="Li Y."/>
            <person name="Cui Y."/>
            <person name="Guo X."/>
            <person name="Zheng S."/>
            <person name="Wang B."/>
            <person name="Yu K."/>
            <person name="Liang Q."/>
            <person name="Yang W."/>
            <person name="Lou X."/>
            <person name="Chen J."/>
            <person name="Feng M."/>
            <person name="Jian J."/>
            <person name="Zhang X."/>
            <person name="Luo G."/>
            <person name="Jiang Y."/>
            <person name="Liu J."/>
            <person name="Wang Z."/>
            <person name="Sha Y."/>
            <person name="Zhang B."/>
            <person name="Wu H."/>
            <person name="Tang D."/>
            <person name="Shen Q."/>
            <person name="Xue P."/>
            <person name="Zou S."/>
            <person name="Wang X."/>
            <person name="Liu X."/>
            <person name="Wang F."/>
            <person name="Yang Y."/>
            <person name="An X."/>
            <person name="Dong Z."/>
            <person name="Zhang K."/>
            <person name="Zhang X."/>
            <person name="Luo M.C."/>
            <person name="Dvorak J."/>
            <person name="Tong Y."/>
            <person name="Wang J."/>
            <person name="Yang H."/>
            <person name="Li Z."/>
            <person name="Wang D."/>
            <person name="Zhang A."/>
            <person name="Wang J."/>
        </authorList>
    </citation>
    <scope>NUCLEOTIDE SEQUENCE</scope>
</reference>
<keyword evidence="12" id="KW-0472">Membrane</keyword>
<dbReference type="GO" id="GO:0004674">
    <property type="term" value="F:protein serine/threonine kinase activity"/>
    <property type="evidence" value="ECO:0007669"/>
    <property type="project" value="UniProtKB-KW"/>
</dbReference>
<evidence type="ECO:0000256" key="8">
    <source>
        <dbReference type="ARBA" id="ARBA00022741"/>
    </source>
</evidence>
<evidence type="ECO:0000256" key="13">
    <source>
        <dbReference type="ARBA" id="ARBA00023157"/>
    </source>
</evidence>
<dbReference type="CDD" id="cd00028">
    <property type="entry name" value="B_lectin"/>
    <property type="match status" value="1"/>
</dbReference>
<dbReference type="Pfam" id="PF00069">
    <property type="entry name" value="Pkinase"/>
    <property type="match status" value="1"/>
</dbReference>
<dbReference type="Gene3D" id="3.30.200.20">
    <property type="entry name" value="Phosphorylase Kinase, domain 1"/>
    <property type="match status" value="1"/>
</dbReference>
<dbReference type="GO" id="GO:0016020">
    <property type="term" value="C:membrane"/>
    <property type="evidence" value="ECO:0007669"/>
    <property type="project" value="UniProtKB-SubCell"/>
</dbReference>
<dbReference type="PROSITE" id="PS50011">
    <property type="entry name" value="PROTEIN_KINASE_DOM"/>
    <property type="match status" value="1"/>
</dbReference>
<dbReference type="GO" id="GO:0030246">
    <property type="term" value="F:carbohydrate binding"/>
    <property type="evidence" value="ECO:0007669"/>
    <property type="project" value="UniProtKB-KW"/>
</dbReference>
<evidence type="ECO:0000256" key="11">
    <source>
        <dbReference type="ARBA" id="ARBA00022989"/>
    </source>
</evidence>
<name>M7ZNB1_TRIUA</name>
<evidence type="ECO:0000256" key="18">
    <source>
        <dbReference type="PIRNR" id="PIRNR000641"/>
    </source>
</evidence>
<dbReference type="InterPro" id="IPR024171">
    <property type="entry name" value="SRK-like_kinase"/>
</dbReference>
<dbReference type="EMBL" id="KD052604">
    <property type="protein sequence ID" value="EMS64723.1"/>
    <property type="molecule type" value="Genomic_DNA"/>
</dbReference>
<dbReference type="FunFam" id="3.30.200.20:FF:000178">
    <property type="entry name" value="serine/threonine-protein kinase PBS1-like"/>
    <property type="match status" value="1"/>
</dbReference>
<dbReference type="PIRSF" id="PIRSF000641">
    <property type="entry name" value="SRK"/>
    <property type="match status" value="1"/>
</dbReference>
<dbReference type="CDD" id="cd01098">
    <property type="entry name" value="PAN_AP_plant"/>
    <property type="match status" value="1"/>
</dbReference>
<keyword evidence="8 18" id="KW-0547">Nucleotide-binding</keyword>
<dbReference type="Pfam" id="PF01453">
    <property type="entry name" value="B_lectin"/>
    <property type="match status" value="1"/>
</dbReference>
<dbReference type="PANTHER" id="PTHR47976">
    <property type="entry name" value="G-TYPE LECTIN S-RECEPTOR-LIKE SERINE/THREONINE-PROTEIN KINASE SD2-5"/>
    <property type="match status" value="1"/>
</dbReference>
<keyword evidence="13" id="KW-1015">Disulfide bond</keyword>
<keyword evidence="15" id="KW-0325">Glycoprotein</keyword>
<evidence type="ECO:0000256" key="14">
    <source>
        <dbReference type="ARBA" id="ARBA00023170"/>
    </source>
</evidence>
<dbReference type="PROSITE" id="PS00107">
    <property type="entry name" value="PROTEIN_KINASE_ATP"/>
    <property type="match status" value="1"/>
</dbReference>
<evidence type="ECO:0000256" key="2">
    <source>
        <dbReference type="ARBA" id="ARBA00022527"/>
    </source>
</evidence>
<dbReference type="InterPro" id="IPR001480">
    <property type="entry name" value="Bulb-type_lectin_dom"/>
</dbReference>
<dbReference type="FunFam" id="1.10.510.10:FF:001023">
    <property type="entry name" value="Os07g0541700 protein"/>
    <property type="match status" value="1"/>
</dbReference>
<dbReference type="InterPro" id="IPR008271">
    <property type="entry name" value="Ser/Thr_kinase_AS"/>
</dbReference>
<dbReference type="AlphaFoldDB" id="M7ZNB1"/>
<dbReference type="PANTHER" id="PTHR47976:SF30">
    <property type="entry name" value="RECEPTOR-LIKE SERINE_THREONINE-PROTEIN KINASE"/>
    <property type="match status" value="1"/>
</dbReference>
<dbReference type="InterPro" id="IPR017441">
    <property type="entry name" value="Protein_kinase_ATP_BS"/>
</dbReference>
<comment type="similarity">
    <text evidence="18">Belongs to the protein kinase superfamily. Ser/Thr protein kinase family.</text>
</comment>
<sequence>MGPANLFILVLTTTAPLLSTSQPFNYSMAKPSMVWINNASSSYYDIPTVDPAAVTSFVPQGANSSSGFAFAAGFVCASTPVCDVSLFAVSIVSYARNRLFLEQVVWSANRDHLVRENATLEFTSHGNLVLRDVDGSHVWSSSTSGQSVAGMVISGIGNLMLFDKKNATVWQSFDHPTDTLIRGQSLLEGMKLTTSTSATNTTKNQFYITVLPHGLYAYVESTPPQLYFSFYYSVADHRKENDLTRVTFMNGSLTIFVQSDRFGGISLPASESNQYMKLESNGHLRLYDWDDRSILYEVMQIDDCDYPTVCGEYGICIGAECICPYENTFFKAVDERRPHLGCTPLTPISCQEKQRHRLLALPSISYFDKNYTVVNAKSMAHCKKACLKSCSCRAIIFSYYHNDSYGECVWVTKVFSLQSMKHEDVGYNSTAYLKVQIDENKTKVMLGATLGAIGALLLLVTGICLCLKRRGKYEEKDEFDFDQLPGMLASKKLGDGGFGSVFQGELGEEKVAVKRLEGARQGKKEFLAEVETIGSIEHINLVRLIGFCAEKSERLLVYEYMSRGSLDRWIYYHHNNAPLDWCTRWRIILGIAKGLCYLHEECRHIIAHLDIKPQNILLDGKFSAKVADFGLCKLINRDQSKVMTMMRGTPGYLAPEWLTSRITEKVDVYSFGVVLMEISVTVLPEQVSDDEASVPEEGVQLTEEGSEKEAVSQHLLCVPLETLNLSIFLQKDVLY</sequence>
<dbReference type="SMART" id="SM00220">
    <property type="entry name" value="S_TKc"/>
    <property type="match status" value="1"/>
</dbReference>
<dbReference type="PROSITE" id="PS50948">
    <property type="entry name" value="PAN"/>
    <property type="match status" value="1"/>
</dbReference>
<dbReference type="PROSITE" id="PS50927">
    <property type="entry name" value="BULB_LECTIN"/>
    <property type="match status" value="1"/>
</dbReference>
<accession>M7ZNB1</accession>
<comment type="catalytic activity">
    <reaction evidence="17 18">
        <text>L-seryl-[protein] + ATP = O-phospho-L-seryl-[protein] + ADP + H(+)</text>
        <dbReference type="Rhea" id="RHEA:17989"/>
        <dbReference type="Rhea" id="RHEA-COMP:9863"/>
        <dbReference type="Rhea" id="RHEA-COMP:11604"/>
        <dbReference type="ChEBI" id="CHEBI:15378"/>
        <dbReference type="ChEBI" id="CHEBI:29999"/>
        <dbReference type="ChEBI" id="CHEBI:30616"/>
        <dbReference type="ChEBI" id="CHEBI:83421"/>
        <dbReference type="ChEBI" id="CHEBI:456216"/>
        <dbReference type="EC" id="2.7.11.1"/>
    </reaction>
</comment>
<keyword evidence="3" id="KW-0245">EGF-like domain</keyword>
<dbReference type="STRING" id="4572.M7ZNB1"/>
<keyword evidence="14 19" id="KW-0675">Receptor</keyword>
<proteinExistence type="inferred from homology"/>
<keyword evidence="7 19" id="KW-0430">Lectin</keyword>